<dbReference type="InterPro" id="IPR000683">
    <property type="entry name" value="Gfo/Idh/MocA-like_OxRdtase_N"/>
</dbReference>
<dbReference type="OrthoDB" id="10250282at2759"/>
<dbReference type="InterPro" id="IPR052515">
    <property type="entry name" value="Gfo/Idh/MocA_Oxidoreductase"/>
</dbReference>
<dbReference type="Proteomes" id="UP000242188">
    <property type="component" value="Unassembled WGS sequence"/>
</dbReference>
<sequence length="419" mass="46894">MSVNSVTRYFAKQLNTLLLVYDKNTQGLSSGSGHRKRAVMSQVTLKIGFIGAGAIHFGRPEVPWDHASRLEKIGGIEVIGIVDPDTCRSDQVLKERLASSVHGHMYTHCRLLTDYTELLGMRPDVVFIGSPPGYRGSPKSGRNPELEFAQAGIHVFVEKPLSVVPPEEFSPYARAVAEACRTNNVVISVGYKFRYHPAVLKMKELIAQHGGKVMAFNARYYLAYTEGINKYWFNSDISGGPVIEQATHFCDIARYIAGEIDMTSLHTLMLNDSDKGGAGKLNHVLNNAEDDLPPSKRIPRVTLSHWRFEGGGLGTLMHSLTLPGSRYHVTFDVQLDGLQFSLIDPYESISILRVRSLEGGNPNRDQDFVFENDMYLRELDLFIQAVRQGKQSLIKSSYEDALKTYELTWAIRRQGEVKN</sequence>
<evidence type="ECO:0000313" key="4">
    <source>
        <dbReference type="Proteomes" id="UP000242188"/>
    </source>
</evidence>
<dbReference type="InterPro" id="IPR036291">
    <property type="entry name" value="NAD(P)-bd_dom_sf"/>
</dbReference>
<dbReference type="Gene3D" id="3.40.50.720">
    <property type="entry name" value="NAD(P)-binding Rossmann-like Domain"/>
    <property type="match status" value="1"/>
</dbReference>
<protein>
    <submittedName>
        <fullName evidence="3">Uncharacterized protein UNK4.17</fullName>
    </submittedName>
</protein>
<dbReference type="GO" id="GO:0000166">
    <property type="term" value="F:nucleotide binding"/>
    <property type="evidence" value="ECO:0007669"/>
    <property type="project" value="InterPro"/>
</dbReference>
<reference evidence="3 4" key="1">
    <citation type="journal article" date="2017" name="Nat. Ecol. Evol.">
        <title>Scallop genome provides insights into evolution of bilaterian karyotype and development.</title>
        <authorList>
            <person name="Wang S."/>
            <person name="Zhang J."/>
            <person name="Jiao W."/>
            <person name="Li J."/>
            <person name="Xun X."/>
            <person name="Sun Y."/>
            <person name="Guo X."/>
            <person name="Huan P."/>
            <person name="Dong B."/>
            <person name="Zhang L."/>
            <person name="Hu X."/>
            <person name="Sun X."/>
            <person name="Wang J."/>
            <person name="Zhao C."/>
            <person name="Wang Y."/>
            <person name="Wang D."/>
            <person name="Huang X."/>
            <person name="Wang R."/>
            <person name="Lv J."/>
            <person name="Li Y."/>
            <person name="Zhang Z."/>
            <person name="Liu B."/>
            <person name="Lu W."/>
            <person name="Hui Y."/>
            <person name="Liang J."/>
            <person name="Zhou Z."/>
            <person name="Hou R."/>
            <person name="Li X."/>
            <person name="Liu Y."/>
            <person name="Li H."/>
            <person name="Ning X."/>
            <person name="Lin Y."/>
            <person name="Zhao L."/>
            <person name="Xing Q."/>
            <person name="Dou J."/>
            <person name="Li Y."/>
            <person name="Mao J."/>
            <person name="Guo H."/>
            <person name="Dou H."/>
            <person name="Li T."/>
            <person name="Mu C."/>
            <person name="Jiang W."/>
            <person name="Fu Q."/>
            <person name="Fu X."/>
            <person name="Miao Y."/>
            <person name="Liu J."/>
            <person name="Yu Q."/>
            <person name="Li R."/>
            <person name="Liao H."/>
            <person name="Li X."/>
            <person name="Kong Y."/>
            <person name="Jiang Z."/>
            <person name="Chourrout D."/>
            <person name="Li R."/>
            <person name="Bao Z."/>
        </authorList>
    </citation>
    <scope>NUCLEOTIDE SEQUENCE [LARGE SCALE GENOMIC DNA]</scope>
    <source>
        <strain evidence="3 4">PY_sf001</strain>
    </source>
</reference>
<accession>A0A210QCK4</accession>
<dbReference type="InterPro" id="IPR013944">
    <property type="entry name" value="OxRdtase_put_C"/>
</dbReference>
<gene>
    <name evidence="3" type="ORF">KP79_PYT05208</name>
</gene>
<feature type="domain" description="Gfo/Idh/MocA-like oxidoreductase N-terminal" evidence="1">
    <location>
        <begin position="45"/>
        <end position="191"/>
    </location>
</feature>
<evidence type="ECO:0000313" key="3">
    <source>
        <dbReference type="EMBL" id="OWF46462.1"/>
    </source>
</evidence>
<dbReference type="EMBL" id="NEDP02004182">
    <property type="protein sequence ID" value="OWF46462.1"/>
    <property type="molecule type" value="Genomic_DNA"/>
</dbReference>
<dbReference type="Pfam" id="PF08635">
    <property type="entry name" value="ox_reductase_C"/>
    <property type="match status" value="1"/>
</dbReference>
<dbReference type="SUPFAM" id="SSF51735">
    <property type="entry name" value="NAD(P)-binding Rossmann-fold domains"/>
    <property type="match status" value="1"/>
</dbReference>
<comment type="caution">
    <text evidence="3">The sequence shown here is derived from an EMBL/GenBank/DDBJ whole genome shotgun (WGS) entry which is preliminary data.</text>
</comment>
<name>A0A210QCK4_MIZYE</name>
<evidence type="ECO:0000259" key="2">
    <source>
        <dbReference type="Pfam" id="PF08635"/>
    </source>
</evidence>
<dbReference type="Pfam" id="PF01408">
    <property type="entry name" value="GFO_IDH_MocA"/>
    <property type="match status" value="1"/>
</dbReference>
<organism evidence="3 4">
    <name type="scientific">Mizuhopecten yessoensis</name>
    <name type="common">Japanese scallop</name>
    <name type="synonym">Patinopecten yessoensis</name>
    <dbReference type="NCBI Taxonomy" id="6573"/>
    <lineage>
        <taxon>Eukaryota</taxon>
        <taxon>Metazoa</taxon>
        <taxon>Spiralia</taxon>
        <taxon>Lophotrochozoa</taxon>
        <taxon>Mollusca</taxon>
        <taxon>Bivalvia</taxon>
        <taxon>Autobranchia</taxon>
        <taxon>Pteriomorphia</taxon>
        <taxon>Pectinida</taxon>
        <taxon>Pectinoidea</taxon>
        <taxon>Pectinidae</taxon>
        <taxon>Mizuhopecten</taxon>
    </lineage>
</organism>
<dbReference type="PANTHER" id="PTHR43249:SF1">
    <property type="entry name" value="D-GLUCOSIDE 3-DEHYDROGENASE"/>
    <property type="match status" value="1"/>
</dbReference>
<evidence type="ECO:0000259" key="1">
    <source>
        <dbReference type="Pfam" id="PF01408"/>
    </source>
</evidence>
<keyword evidence="4" id="KW-1185">Reference proteome</keyword>
<dbReference type="AlphaFoldDB" id="A0A210QCK4"/>
<dbReference type="SUPFAM" id="SSF55347">
    <property type="entry name" value="Glyceraldehyde-3-phosphate dehydrogenase-like, C-terminal domain"/>
    <property type="match status" value="1"/>
</dbReference>
<dbReference type="PANTHER" id="PTHR43249">
    <property type="entry name" value="UDP-N-ACETYL-2-AMINO-2-DEOXY-D-GLUCURONATE OXIDASE"/>
    <property type="match status" value="1"/>
</dbReference>
<dbReference type="Gene3D" id="3.30.360.10">
    <property type="entry name" value="Dihydrodipicolinate Reductase, domain 2"/>
    <property type="match status" value="1"/>
</dbReference>
<dbReference type="STRING" id="6573.A0A210QCK4"/>
<proteinExistence type="predicted"/>
<feature type="domain" description="Oxidoreductase putative C-terminal" evidence="2">
    <location>
        <begin position="194"/>
        <end position="337"/>
    </location>
</feature>